<comment type="caution">
    <text evidence="1">The sequence shown here is derived from an EMBL/GenBank/DDBJ whole genome shotgun (WGS) entry which is preliminary data.</text>
</comment>
<organism evidence="1">
    <name type="scientific">marine sediment metagenome</name>
    <dbReference type="NCBI Taxonomy" id="412755"/>
    <lineage>
        <taxon>unclassified sequences</taxon>
        <taxon>metagenomes</taxon>
        <taxon>ecological metagenomes</taxon>
    </lineage>
</organism>
<evidence type="ECO:0000313" key="1">
    <source>
        <dbReference type="EMBL" id="GAG73342.1"/>
    </source>
</evidence>
<dbReference type="EMBL" id="BART01001803">
    <property type="protein sequence ID" value="GAG73342.1"/>
    <property type="molecule type" value="Genomic_DNA"/>
</dbReference>
<name>X1AVS0_9ZZZZ</name>
<reference evidence="1" key="1">
    <citation type="journal article" date="2014" name="Front. Microbiol.">
        <title>High frequency of phylogenetically diverse reductive dehalogenase-homologous genes in deep subseafloor sedimentary metagenomes.</title>
        <authorList>
            <person name="Kawai M."/>
            <person name="Futagami T."/>
            <person name="Toyoda A."/>
            <person name="Takaki Y."/>
            <person name="Nishi S."/>
            <person name="Hori S."/>
            <person name="Arai W."/>
            <person name="Tsubouchi T."/>
            <person name="Morono Y."/>
            <person name="Uchiyama I."/>
            <person name="Ito T."/>
            <person name="Fujiyama A."/>
            <person name="Inagaki F."/>
            <person name="Takami H."/>
        </authorList>
    </citation>
    <scope>NUCLEOTIDE SEQUENCE</scope>
    <source>
        <strain evidence="1">Expedition CK06-06</strain>
    </source>
</reference>
<accession>X1AVS0</accession>
<protein>
    <submittedName>
        <fullName evidence="1">Uncharacterized protein</fullName>
    </submittedName>
</protein>
<sequence>FIGDLIQDKSLLVIEKGGLFKGNSLTEVDKDKK</sequence>
<feature type="non-terminal residue" evidence="1">
    <location>
        <position position="1"/>
    </location>
</feature>
<proteinExistence type="predicted"/>
<dbReference type="AlphaFoldDB" id="X1AVS0"/>
<gene>
    <name evidence="1" type="ORF">S01H4_06009</name>
</gene>